<comment type="caution">
    <text evidence="1">The sequence shown here is derived from an EMBL/GenBank/DDBJ whole genome shotgun (WGS) entry which is preliminary data.</text>
</comment>
<dbReference type="OrthoDB" id="5918037at2"/>
<sequence>MLGLPPRPRRAEEGSMLQRVVRWLETPIAEPPFDGRRPAELLDGPDAGAVLSRLRAWLDMAERPAGLRSGRA</sequence>
<organism evidence="1 2">
    <name type="scientific">Roseomonas genomospecies 6</name>
    <dbReference type="NCBI Taxonomy" id="214106"/>
    <lineage>
        <taxon>Bacteria</taxon>
        <taxon>Pseudomonadati</taxon>
        <taxon>Pseudomonadota</taxon>
        <taxon>Alphaproteobacteria</taxon>
        <taxon>Acetobacterales</taxon>
        <taxon>Roseomonadaceae</taxon>
        <taxon>Roseomonas</taxon>
    </lineage>
</organism>
<proteinExistence type="predicted"/>
<protein>
    <submittedName>
        <fullName evidence="1">DUF2384 domain-containing protein</fullName>
    </submittedName>
</protein>
<dbReference type="EMBL" id="QOKW01000050">
    <property type="protein sequence ID" value="KAA0675820.1"/>
    <property type="molecule type" value="Genomic_DNA"/>
</dbReference>
<dbReference type="AlphaFoldDB" id="A0A9W7KN44"/>
<evidence type="ECO:0000313" key="2">
    <source>
        <dbReference type="Proteomes" id="UP000480854"/>
    </source>
</evidence>
<accession>A0A9W7KN44</accession>
<reference evidence="1 2" key="1">
    <citation type="submission" date="2018-07" db="EMBL/GenBank/DDBJ databases">
        <title>Genome sequence of Azospirillum sp. ATCC 49961.</title>
        <authorList>
            <person name="Sant'Anna F.H."/>
            <person name="Baldani J.I."/>
            <person name="Zilli J.E."/>
            <person name="Reis V.M."/>
            <person name="Hartmann A."/>
            <person name="Cruz L."/>
            <person name="de Souza E.M."/>
            <person name="de Oliveira Pedrosa F."/>
            <person name="Passaglia L.M.P."/>
        </authorList>
    </citation>
    <scope>NUCLEOTIDE SEQUENCE [LARGE SCALE GENOMIC DNA]</scope>
    <source>
        <strain evidence="1 2">ATCC 49961</strain>
    </source>
</reference>
<dbReference type="Proteomes" id="UP000480854">
    <property type="component" value="Unassembled WGS sequence"/>
</dbReference>
<name>A0A9W7KN44_9PROT</name>
<gene>
    <name evidence="1" type="ORF">DS843_29775</name>
</gene>
<keyword evidence="2" id="KW-1185">Reference proteome</keyword>
<evidence type="ECO:0000313" key="1">
    <source>
        <dbReference type="EMBL" id="KAA0675820.1"/>
    </source>
</evidence>